<feature type="transmembrane region" description="Helical" evidence="1">
    <location>
        <begin position="292"/>
        <end position="312"/>
    </location>
</feature>
<evidence type="ECO:0000256" key="1">
    <source>
        <dbReference type="SAM" id="Phobius"/>
    </source>
</evidence>
<dbReference type="OMA" id="VEMAPND"/>
<dbReference type="Proteomes" id="UP000218811">
    <property type="component" value="Unassembled WGS sequence"/>
</dbReference>
<proteinExistence type="predicted"/>
<keyword evidence="1" id="KW-0812">Transmembrane</keyword>
<evidence type="ECO:0000313" key="2">
    <source>
        <dbReference type="EMBL" id="PCH41219.1"/>
    </source>
</evidence>
<evidence type="ECO:0000313" key="3">
    <source>
        <dbReference type="Proteomes" id="UP000218811"/>
    </source>
</evidence>
<name>A0A2H3JQZ0_WOLCO</name>
<feature type="transmembrane region" description="Helical" evidence="1">
    <location>
        <begin position="22"/>
        <end position="44"/>
    </location>
</feature>
<sequence length="328" mass="34961">MLSPADYYFPTPVGGLPLSDDLAPSIVFAALYGCLAPLVLYRMISPGSRCIMLLPTAILATMRVVDLSLRAWQATTPVGQKSVHIIAFLQANYATGYMSLGETLLALLRCLLVGTTKGHSSIDGVPENGLSDGSTALRLDAVAGGTTPKNQTTSSLQVASDTEQCEDAQQRRKLFRKLCVIAALIYYADIGLGSATGGLYDNITSSSSTANALQILRYMSAGMTLGLLVATFVAATHVLIISPRHRNAALFILLITCLATVPAIYRLVVMRFKTIAFQSTAPGSLNSQGSKATFYVFHILPELVGAVCLFSLNVRTLFETGAWGDIRG</sequence>
<accession>A0A2H3JQZ0</accession>
<keyword evidence="1" id="KW-1133">Transmembrane helix</keyword>
<keyword evidence="3" id="KW-1185">Reference proteome</keyword>
<feature type="transmembrane region" description="Helical" evidence="1">
    <location>
        <begin position="220"/>
        <end position="241"/>
    </location>
</feature>
<reference evidence="2 3" key="1">
    <citation type="journal article" date="2012" name="Science">
        <title>The Paleozoic origin of enzymatic lignin decomposition reconstructed from 31 fungal genomes.</title>
        <authorList>
            <person name="Floudas D."/>
            <person name="Binder M."/>
            <person name="Riley R."/>
            <person name="Barry K."/>
            <person name="Blanchette R.A."/>
            <person name="Henrissat B."/>
            <person name="Martinez A.T."/>
            <person name="Otillar R."/>
            <person name="Spatafora J.W."/>
            <person name="Yadav J.S."/>
            <person name="Aerts A."/>
            <person name="Benoit I."/>
            <person name="Boyd A."/>
            <person name="Carlson A."/>
            <person name="Copeland A."/>
            <person name="Coutinho P.M."/>
            <person name="de Vries R.P."/>
            <person name="Ferreira P."/>
            <person name="Findley K."/>
            <person name="Foster B."/>
            <person name="Gaskell J."/>
            <person name="Glotzer D."/>
            <person name="Gorecki P."/>
            <person name="Heitman J."/>
            <person name="Hesse C."/>
            <person name="Hori C."/>
            <person name="Igarashi K."/>
            <person name="Jurgens J.A."/>
            <person name="Kallen N."/>
            <person name="Kersten P."/>
            <person name="Kohler A."/>
            <person name="Kuees U."/>
            <person name="Kumar T.K.A."/>
            <person name="Kuo A."/>
            <person name="LaButti K."/>
            <person name="Larrondo L.F."/>
            <person name="Lindquist E."/>
            <person name="Ling A."/>
            <person name="Lombard V."/>
            <person name="Lucas S."/>
            <person name="Lundell T."/>
            <person name="Martin R."/>
            <person name="McLaughlin D.J."/>
            <person name="Morgenstern I."/>
            <person name="Morin E."/>
            <person name="Murat C."/>
            <person name="Nagy L.G."/>
            <person name="Nolan M."/>
            <person name="Ohm R.A."/>
            <person name="Patyshakuliyeva A."/>
            <person name="Rokas A."/>
            <person name="Ruiz-Duenas F.J."/>
            <person name="Sabat G."/>
            <person name="Salamov A."/>
            <person name="Samejima M."/>
            <person name="Schmutz J."/>
            <person name="Slot J.C."/>
            <person name="St John F."/>
            <person name="Stenlid J."/>
            <person name="Sun H."/>
            <person name="Sun S."/>
            <person name="Syed K."/>
            <person name="Tsang A."/>
            <person name="Wiebenga A."/>
            <person name="Young D."/>
            <person name="Pisabarro A."/>
            <person name="Eastwood D.C."/>
            <person name="Martin F."/>
            <person name="Cullen D."/>
            <person name="Grigoriev I.V."/>
            <person name="Hibbett D.S."/>
        </authorList>
    </citation>
    <scope>NUCLEOTIDE SEQUENCE [LARGE SCALE GENOMIC DNA]</scope>
    <source>
        <strain evidence="2 3">MD-104</strain>
    </source>
</reference>
<protein>
    <submittedName>
        <fullName evidence="2">Uncharacterized protein</fullName>
    </submittedName>
</protein>
<feature type="transmembrane region" description="Helical" evidence="1">
    <location>
        <begin position="248"/>
        <end position="272"/>
    </location>
</feature>
<dbReference type="EMBL" id="KB468113">
    <property type="protein sequence ID" value="PCH41219.1"/>
    <property type="molecule type" value="Genomic_DNA"/>
</dbReference>
<organism evidence="2 3">
    <name type="scientific">Wolfiporia cocos (strain MD-104)</name>
    <name type="common">Brown rot fungus</name>
    <dbReference type="NCBI Taxonomy" id="742152"/>
    <lineage>
        <taxon>Eukaryota</taxon>
        <taxon>Fungi</taxon>
        <taxon>Dikarya</taxon>
        <taxon>Basidiomycota</taxon>
        <taxon>Agaricomycotina</taxon>
        <taxon>Agaricomycetes</taxon>
        <taxon>Polyporales</taxon>
        <taxon>Phaeolaceae</taxon>
        <taxon>Wolfiporia</taxon>
    </lineage>
</organism>
<gene>
    <name evidence="2" type="ORF">WOLCODRAFT_162904</name>
</gene>
<dbReference type="AlphaFoldDB" id="A0A2H3JQZ0"/>
<feature type="transmembrane region" description="Helical" evidence="1">
    <location>
        <begin position="178"/>
        <end position="200"/>
    </location>
</feature>
<dbReference type="OrthoDB" id="2562239at2759"/>
<keyword evidence="1" id="KW-0472">Membrane</keyword>